<evidence type="ECO:0000313" key="3">
    <source>
        <dbReference type="Proteomes" id="UP001266305"/>
    </source>
</evidence>
<gene>
    <name evidence="2" type="primary">KRT7</name>
    <name evidence="2" type="ORF">P7K49_019805</name>
</gene>
<feature type="compositionally biased region" description="Low complexity" evidence="1">
    <location>
        <begin position="36"/>
        <end position="45"/>
    </location>
</feature>
<dbReference type="EMBL" id="JASSZA010000009">
    <property type="protein sequence ID" value="KAK2102138.1"/>
    <property type="molecule type" value="Genomic_DNA"/>
</dbReference>
<evidence type="ECO:0000313" key="2">
    <source>
        <dbReference type="EMBL" id="KAK2102138.1"/>
    </source>
</evidence>
<accession>A0ABQ9UYD8</accession>
<feature type="region of interest" description="Disordered" evidence="1">
    <location>
        <begin position="1"/>
        <end position="67"/>
    </location>
</feature>
<protein>
    <submittedName>
        <fullName evidence="2">Keratin, type II cytoskeletal 7</fullName>
    </submittedName>
</protein>
<dbReference type="Proteomes" id="UP001266305">
    <property type="component" value="Unassembled WGS sequence"/>
</dbReference>
<comment type="caution">
    <text evidence="2">The sequence shown here is derived from an EMBL/GenBank/DDBJ whole genome shotgun (WGS) entry which is preliminary data.</text>
</comment>
<keyword evidence="3" id="KW-1185">Reference proteome</keyword>
<reference evidence="2 3" key="1">
    <citation type="submission" date="2023-05" db="EMBL/GenBank/DDBJ databases">
        <title>B98-5 Cell Line De Novo Hybrid Assembly: An Optical Mapping Approach.</title>
        <authorList>
            <person name="Kananen K."/>
            <person name="Auerbach J.A."/>
            <person name="Kautto E."/>
            <person name="Blachly J.S."/>
        </authorList>
    </citation>
    <scope>NUCLEOTIDE SEQUENCE [LARGE SCALE GENOMIC DNA]</scope>
    <source>
        <strain evidence="2">B95-8</strain>
        <tissue evidence="2">Cell line</tissue>
    </source>
</reference>
<name>A0ABQ9UYD8_SAGOE</name>
<proteinExistence type="predicted"/>
<organism evidence="2 3">
    <name type="scientific">Saguinus oedipus</name>
    <name type="common">Cotton-top tamarin</name>
    <name type="synonym">Oedipomidas oedipus</name>
    <dbReference type="NCBI Taxonomy" id="9490"/>
    <lineage>
        <taxon>Eukaryota</taxon>
        <taxon>Metazoa</taxon>
        <taxon>Chordata</taxon>
        <taxon>Craniata</taxon>
        <taxon>Vertebrata</taxon>
        <taxon>Euteleostomi</taxon>
        <taxon>Mammalia</taxon>
        <taxon>Eutheria</taxon>
        <taxon>Euarchontoglires</taxon>
        <taxon>Primates</taxon>
        <taxon>Haplorrhini</taxon>
        <taxon>Platyrrhini</taxon>
        <taxon>Cebidae</taxon>
        <taxon>Callitrichinae</taxon>
        <taxon>Saguinus</taxon>
    </lineage>
</organism>
<sequence length="67" mass="6923">MSIHFSSPLFSSRSAGFSGRGAQVRLSSARPGGFGSSSLYGLGASRPRVTMRSAYGGPPRPGSHQLP</sequence>
<evidence type="ECO:0000256" key="1">
    <source>
        <dbReference type="SAM" id="MobiDB-lite"/>
    </source>
</evidence>
<feature type="compositionally biased region" description="Low complexity" evidence="1">
    <location>
        <begin position="10"/>
        <end position="22"/>
    </location>
</feature>